<dbReference type="OrthoDB" id="9778880at2"/>
<keyword evidence="2" id="KW-0704">Schiff base</keyword>
<evidence type="ECO:0000256" key="3">
    <source>
        <dbReference type="PIRNR" id="PIRNR001365"/>
    </source>
</evidence>
<feature type="active site" description="Schiff-base intermediate with substrate" evidence="4">
    <location>
        <position position="166"/>
    </location>
</feature>
<gene>
    <name evidence="6" type="ORF">CXZ10_07125</name>
</gene>
<dbReference type="PRINTS" id="PR00146">
    <property type="entry name" value="DHPICSNTHASE"/>
</dbReference>
<dbReference type="Pfam" id="PF00701">
    <property type="entry name" value="DHDPS"/>
    <property type="match status" value="1"/>
</dbReference>
<keyword evidence="1 3" id="KW-0456">Lyase</keyword>
<dbReference type="InterPro" id="IPR020624">
    <property type="entry name" value="Schiff_base-form_aldolases_CS"/>
</dbReference>
<dbReference type="Gene3D" id="3.20.20.70">
    <property type="entry name" value="Aldolase class I"/>
    <property type="match status" value="1"/>
</dbReference>
<dbReference type="PROSITE" id="PS00666">
    <property type="entry name" value="DHDPS_2"/>
    <property type="match status" value="1"/>
</dbReference>
<dbReference type="SMART" id="SM01130">
    <property type="entry name" value="DHDPS"/>
    <property type="match status" value="1"/>
</dbReference>
<comment type="caution">
    <text evidence="6">The sequence shown here is derived from an EMBL/GenBank/DDBJ whole genome shotgun (WGS) entry which is preliminary data.</text>
</comment>
<dbReference type="PANTHER" id="PTHR12128:SF28">
    <property type="entry name" value="2-DEHYDRO-3-DEOXY-D-GLUCONATE ALDOLASE YAGE-RELATED"/>
    <property type="match status" value="1"/>
</dbReference>
<evidence type="ECO:0000313" key="7">
    <source>
        <dbReference type="Proteomes" id="UP000233491"/>
    </source>
</evidence>
<dbReference type="PROSITE" id="PS00665">
    <property type="entry name" value="DHDPS_1"/>
    <property type="match status" value="1"/>
</dbReference>
<sequence>MVATRFEGIIPPVSTIFTEAGAFDPKGQALVIEKLVAAGVDGLFICGTGGEFSQMTTAERKTVAEFAVKQAAGRTKVLIGVGSNNPREAIELTVHAEAIGADGIVAVNPSYWKVTEPRLLKYFTDIAAATKLPVLVYNIPFLTGQDLTPAFVKSVVEAAPNVVGIKETVDSIGHIREMINVVGAVRPDFQVFAGYDDHLLTTMMLGGVGAISASGNFAPELSIGIFKAFRAGDFAKAVELHSRLIRLPSMYGLDTPFVNVVKEAMRLTGVDISTYCLPPAGPLAADKLARLADLLKQAGLAK</sequence>
<evidence type="ECO:0000256" key="1">
    <source>
        <dbReference type="ARBA" id="ARBA00023239"/>
    </source>
</evidence>
<evidence type="ECO:0000313" key="6">
    <source>
        <dbReference type="EMBL" id="PKR89943.1"/>
    </source>
</evidence>
<reference evidence="6 7" key="1">
    <citation type="submission" date="2017-12" db="EMBL/GenBank/DDBJ databases">
        <title>Anaerobic carbon monoxide metabolism by Pleomorphomonas carboxyditropha sp. nov., a new mesophilic hydrogenogenic carboxidotroph.</title>
        <authorList>
            <person name="Esquivel-Elizondo S."/>
            <person name="Krajmalnik-Brown R."/>
        </authorList>
    </citation>
    <scope>NUCLEOTIDE SEQUENCE [LARGE SCALE GENOMIC DNA]</scope>
    <source>
        <strain evidence="6 7">R5-392</strain>
    </source>
</reference>
<dbReference type="RefSeq" id="WP_101288455.1">
    <property type="nucleotide sequence ID" value="NZ_FOUQ01000003.1"/>
</dbReference>
<proteinExistence type="inferred from homology"/>
<name>A0A1I4S509_9HYPH</name>
<protein>
    <submittedName>
        <fullName evidence="6">Dihydrodipicolinate synthase family protein</fullName>
    </submittedName>
</protein>
<dbReference type="GO" id="GO:0005829">
    <property type="term" value="C:cytosol"/>
    <property type="evidence" value="ECO:0007669"/>
    <property type="project" value="TreeGrafter"/>
</dbReference>
<dbReference type="PANTHER" id="PTHR12128">
    <property type="entry name" value="DIHYDRODIPICOLINATE SYNTHASE"/>
    <property type="match status" value="1"/>
</dbReference>
<dbReference type="AlphaFoldDB" id="A0A1I4S509"/>
<dbReference type="InterPro" id="IPR002220">
    <property type="entry name" value="DapA-like"/>
</dbReference>
<accession>A0A1I4S509</accession>
<dbReference type="InterPro" id="IPR020625">
    <property type="entry name" value="Schiff_base-form_aldolases_AS"/>
</dbReference>
<dbReference type="GO" id="GO:0016829">
    <property type="term" value="F:lyase activity"/>
    <property type="evidence" value="ECO:0007669"/>
    <property type="project" value="UniProtKB-KW"/>
</dbReference>
<dbReference type="Proteomes" id="UP000233491">
    <property type="component" value="Unassembled WGS sequence"/>
</dbReference>
<evidence type="ECO:0000256" key="5">
    <source>
        <dbReference type="PIRSR" id="PIRSR001365-2"/>
    </source>
</evidence>
<keyword evidence="7" id="KW-1185">Reference proteome</keyword>
<feature type="active site" description="Proton donor/acceptor" evidence="4">
    <location>
        <position position="137"/>
    </location>
</feature>
<dbReference type="SUPFAM" id="SSF51569">
    <property type="entry name" value="Aldolase"/>
    <property type="match status" value="1"/>
</dbReference>
<dbReference type="EMBL" id="PJNW01000003">
    <property type="protein sequence ID" value="PKR89943.1"/>
    <property type="molecule type" value="Genomic_DNA"/>
</dbReference>
<feature type="binding site" evidence="5">
    <location>
        <position position="211"/>
    </location>
    <ligand>
        <name>pyruvate</name>
        <dbReference type="ChEBI" id="CHEBI:15361"/>
    </ligand>
</feature>
<evidence type="ECO:0000256" key="2">
    <source>
        <dbReference type="ARBA" id="ARBA00023270"/>
    </source>
</evidence>
<dbReference type="PIRSF" id="PIRSF001365">
    <property type="entry name" value="DHDPS"/>
    <property type="match status" value="1"/>
</dbReference>
<organism evidence="6 7">
    <name type="scientific">Pleomorphomonas diazotrophica</name>
    <dbReference type="NCBI Taxonomy" id="1166257"/>
    <lineage>
        <taxon>Bacteria</taxon>
        <taxon>Pseudomonadati</taxon>
        <taxon>Pseudomonadota</taxon>
        <taxon>Alphaproteobacteria</taxon>
        <taxon>Hyphomicrobiales</taxon>
        <taxon>Pleomorphomonadaceae</taxon>
        <taxon>Pleomorphomonas</taxon>
    </lineage>
</organism>
<comment type="similarity">
    <text evidence="3">Belongs to the DapA family.</text>
</comment>
<evidence type="ECO:0000256" key="4">
    <source>
        <dbReference type="PIRSR" id="PIRSR001365-1"/>
    </source>
</evidence>
<dbReference type="InterPro" id="IPR013785">
    <property type="entry name" value="Aldolase_TIM"/>
</dbReference>
<dbReference type="CDD" id="cd00408">
    <property type="entry name" value="DHDPS-like"/>
    <property type="match status" value="1"/>
</dbReference>